<dbReference type="Pfam" id="PF13193">
    <property type="entry name" value="AMP-binding_C"/>
    <property type="match status" value="1"/>
</dbReference>
<dbReference type="Gene3D" id="3.30.300.30">
    <property type="match status" value="1"/>
</dbReference>
<dbReference type="Proteomes" id="UP001215712">
    <property type="component" value="Unassembled WGS sequence"/>
</dbReference>
<gene>
    <name evidence="3" type="ORF">N7493_002599</name>
</gene>
<accession>A0AAD6MYR4</accession>
<dbReference type="InterPro" id="IPR025110">
    <property type="entry name" value="AMP-bd_C"/>
</dbReference>
<evidence type="ECO:0000259" key="1">
    <source>
        <dbReference type="Pfam" id="PF00501"/>
    </source>
</evidence>
<feature type="domain" description="AMP-dependent synthetase/ligase" evidence="1">
    <location>
        <begin position="50"/>
        <end position="433"/>
    </location>
</feature>
<dbReference type="Gene3D" id="3.40.50.980">
    <property type="match status" value="2"/>
</dbReference>
<dbReference type="PROSITE" id="PS00455">
    <property type="entry name" value="AMP_BINDING"/>
    <property type="match status" value="1"/>
</dbReference>
<proteinExistence type="predicted"/>
<comment type="caution">
    <text evidence="3">The sequence shown here is derived from an EMBL/GenBank/DDBJ whole genome shotgun (WGS) entry which is preliminary data.</text>
</comment>
<evidence type="ECO:0000259" key="2">
    <source>
        <dbReference type="Pfam" id="PF13193"/>
    </source>
</evidence>
<dbReference type="InterPro" id="IPR000873">
    <property type="entry name" value="AMP-dep_synth/lig_dom"/>
</dbReference>
<dbReference type="SUPFAM" id="SSF56801">
    <property type="entry name" value="Acetyl-CoA synthetase-like"/>
    <property type="match status" value="1"/>
</dbReference>
<sequence>MATGGSQASILPAGTIVKSPLSMKIPTIDVASYVFSSETKESRGAPVYFNAESPATNFSLQEAEVYVKKFAKGLLNHGLRKGDRVLLYSGNKLLFPVVLWSVTAAGCVFTGIAPSASAGELAYQLKDSGASILLTSRNGIQTALKAAAEVSLPPSQVFVFGDPNEDLENLPVAPWTNLWVTTEEAALWKWHRITSFEEANATTAVLNYSSGTTGLPKGVQISHYNLIANSEQVLFKRSHFSDTPESKKRRENLALSGERWLTPVPMYHAYGQTYSCLSAARLGAKIFIMMEFSLEKYLLFLDIYRITFMTTVPTIMTMLDKYENPRRFNLNAVEVVTTGSAPLDGDLASRITQKYLKSGVVVKQGWGMTESTCSVTSFAPDDYDDGRSVGWLNPNSAAKIVPVVKDKDDPSSENPAAIGELWVSGPQMMQGYWKNEKATRDTVVHSDGHRWIRTGDLAYIDSRGYLYIELIKVKGLQVAPAELQLALVGYPDIADAAVVGAKVGGEEYPRAFVVRRTGTLEEAEVFDFIKNRFARHKWLTGGVYFIDAIPRTPSGKVQKRYLPTDVTERPSKL</sequence>
<name>A0AAD6MYR4_9EURO</name>
<dbReference type="InterPro" id="IPR045851">
    <property type="entry name" value="AMP-bd_C_sf"/>
</dbReference>
<dbReference type="Gene3D" id="2.30.38.10">
    <property type="entry name" value="Luciferase, Domain 3"/>
    <property type="match status" value="1"/>
</dbReference>
<dbReference type="EMBL" id="JAQJAN010000003">
    <property type="protein sequence ID" value="KAJ5733813.1"/>
    <property type="molecule type" value="Genomic_DNA"/>
</dbReference>
<protein>
    <submittedName>
        <fullName evidence="3">Uncharacterized protein</fullName>
    </submittedName>
</protein>
<dbReference type="PANTHER" id="PTHR24096">
    <property type="entry name" value="LONG-CHAIN-FATTY-ACID--COA LIGASE"/>
    <property type="match status" value="1"/>
</dbReference>
<reference evidence="3" key="1">
    <citation type="journal article" date="2023" name="IMA Fungus">
        <title>Comparative genomic study of the Penicillium genus elucidates a diverse pangenome and 15 lateral gene transfer events.</title>
        <authorList>
            <person name="Petersen C."/>
            <person name="Sorensen T."/>
            <person name="Nielsen M.R."/>
            <person name="Sondergaard T.E."/>
            <person name="Sorensen J.L."/>
            <person name="Fitzpatrick D.A."/>
            <person name="Frisvad J.C."/>
            <person name="Nielsen K.L."/>
        </authorList>
    </citation>
    <scope>NUCLEOTIDE SEQUENCE</scope>
    <source>
        <strain evidence="3">IBT 17514</strain>
    </source>
</reference>
<keyword evidence="4" id="KW-1185">Reference proteome</keyword>
<dbReference type="GO" id="GO:0016405">
    <property type="term" value="F:CoA-ligase activity"/>
    <property type="evidence" value="ECO:0007669"/>
    <property type="project" value="TreeGrafter"/>
</dbReference>
<organism evidence="3 4">
    <name type="scientific">Penicillium malachiteum</name>
    <dbReference type="NCBI Taxonomy" id="1324776"/>
    <lineage>
        <taxon>Eukaryota</taxon>
        <taxon>Fungi</taxon>
        <taxon>Dikarya</taxon>
        <taxon>Ascomycota</taxon>
        <taxon>Pezizomycotina</taxon>
        <taxon>Eurotiomycetes</taxon>
        <taxon>Eurotiomycetidae</taxon>
        <taxon>Eurotiales</taxon>
        <taxon>Aspergillaceae</taxon>
        <taxon>Penicillium</taxon>
    </lineage>
</organism>
<reference evidence="3" key="2">
    <citation type="submission" date="2023-01" db="EMBL/GenBank/DDBJ databases">
        <authorList>
            <person name="Petersen C."/>
        </authorList>
    </citation>
    <scope>NUCLEOTIDE SEQUENCE</scope>
    <source>
        <strain evidence="3">IBT 17514</strain>
    </source>
</reference>
<dbReference type="Pfam" id="PF00501">
    <property type="entry name" value="AMP-binding"/>
    <property type="match status" value="1"/>
</dbReference>
<evidence type="ECO:0000313" key="3">
    <source>
        <dbReference type="EMBL" id="KAJ5733813.1"/>
    </source>
</evidence>
<feature type="domain" description="AMP-binding enzyme C-terminal" evidence="2">
    <location>
        <begin position="486"/>
        <end position="556"/>
    </location>
</feature>
<dbReference type="AlphaFoldDB" id="A0AAD6MYR4"/>
<dbReference type="InterPro" id="IPR020845">
    <property type="entry name" value="AMP-binding_CS"/>
</dbReference>
<dbReference type="PANTHER" id="PTHR24096:SF424">
    <property type="entry name" value="ACETYL-COA SYNTHETASE-LIKE PROTEIN-RELATED"/>
    <property type="match status" value="1"/>
</dbReference>
<evidence type="ECO:0000313" key="4">
    <source>
        <dbReference type="Proteomes" id="UP001215712"/>
    </source>
</evidence>